<evidence type="ECO:0000313" key="2">
    <source>
        <dbReference type="Proteomes" id="UP000186817"/>
    </source>
</evidence>
<reference evidence="1 2" key="1">
    <citation type="submission" date="2016-02" db="EMBL/GenBank/DDBJ databases">
        <title>Genome analysis of coral dinoflagellate symbionts highlights evolutionary adaptations to a symbiotic lifestyle.</title>
        <authorList>
            <person name="Aranda M."/>
            <person name="Li Y."/>
            <person name="Liew Y.J."/>
            <person name="Baumgarten S."/>
            <person name="Simakov O."/>
            <person name="Wilson M."/>
            <person name="Piel J."/>
            <person name="Ashoor H."/>
            <person name="Bougouffa S."/>
            <person name="Bajic V.B."/>
            <person name="Ryu T."/>
            <person name="Ravasi T."/>
            <person name="Bayer T."/>
            <person name="Micklem G."/>
            <person name="Kim H."/>
            <person name="Bhak J."/>
            <person name="Lajeunesse T.C."/>
            <person name="Voolstra C.R."/>
        </authorList>
    </citation>
    <scope>NUCLEOTIDE SEQUENCE [LARGE SCALE GENOMIC DNA]</scope>
    <source>
        <strain evidence="1 2">CCMP2467</strain>
    </source>
</reference>
<keyword evidence="2" id="KW-1185">Reference proteome</keyword>
<protein>
    <submittedName>
        <fullName evidence="1">Uncharacterized protein</fullName>
    </submittedName>
</protein>
<dbReference type="Proteomes" id="UP000186817">
    <property type="component" value="Unassembled WGS sequence"/>
</dbReference>
<organism evidence="1 2">
    <name type="scientific">Symbiodinium microadriaticum</name>
    <name type="common">Dinoflagellate</name>
    <name type="synonym">Zooxanthella microadriatica</name>
    <dbReference type="NCBI Taxonomy" id="2951"/>
    <lineage>
        <taxon>Eukaryota</taxon>
        <taxon>Sar</taxon>
        <taxon>Alveolata</taxon>
        <taxon>Dinophyceae</taxon>
        <taxon>Suessiales</taxon>
        <taxon>Symbiodiniaceae</taxon>
        <taxon>Symbiodinium</taxon>
    </lineage>
</organism>
<proteinExistence type="predicted"/>
<name>A0A1Q9DPM9_SYMMI</name>
<comment type="caution">
    <text evidence="1">The sequence shown here is derived from an EMBL/GenBank/DDBJ whole genome shotgun (WGS) entry which is preliminary data.</text>
</comment>
<evidence type="ECO:0000313" key="1">
    <source>
        <dbReference type="EMBL" id="OLP97117.1"/>
    </source>
</evidence>
<gene>
    <name evidence="1" type="ORF">AK812_SmicGene20576</name>
</gene>
<sequence>MPCRTNSACVQFLDQTYTHWWGPVQIKAPGKLITAKWSGGQWHFSAVRCDSAASPEDVDLGTFTEKAGKEPPLVHKRCCEATAATAEVFRFGTQWKFFCREQDEGGTIGVIETMTGLTNEAAREHKQLKLAPEPSRDSLVRALTALAVEPGIGYFEPWLDRPPEEQLWSSGRRLNTEALDLRVSKAPVTCGINTDLDSRATTKYACLRRDCNWLEQCVGVTEATSPSNDDVQSREIRQDLLVADYVRVSAIEVIAPELRSFENFNFTYREQTSCSSLRSMGLRVLDAR</sequence>
<dbReference type="EMBL" id="LSRX01000445">
    <property type="protein sequence ID" value="OLP97117.1"/>
    <property type="molecule type" value="Genomic_DNA"/>
</dbReference>
<accession>A0A1Q9DPM9</accession>
<dbReference type="AlphaFoldDB" id="A0A1Q9DPM9"/>